<sequence length="139" mass="16056">MKYETETYSTEKIMDMINSYPYYISKIKELRAQYKSDVGGGATAQYGIESAMPKAQGTTSDPVHNEVERRLRMDAELSRLEAKARYIQNRWSRITDERMALVFNLRLDGMTYQSIAEEVGVSTTRVYQIMKDACLLMKD</sequence>
<proteinExistence type="predicted"/>
<feature type="domain" description="RNA polymerase sigma-70 region 4" evidence="1">
    <location>
        <begin position="101"/>
        <end position="135"/>
    </location>
</feature>
<dbReference type="RefSeq" id="WP_344702388.1">
    <property type="nucleotide sequence ID" value="NZ_BAABCK010000021.1"/>
</dbReference>
<dbReference type="Pfam" id="PF04545">
    <property type="entry name" value="Sigma70_r4"/>
    <property type="match status" value="1"/>
</dbReference>
<organism evidence="2 3">
    <name type="scientific">Salinicoccus jeotgali</name>
    <dbReference type="NCBI Taxonomy" id="381634"/>
    <lineage>
        <taxon>Bacteria</taxon>
        <taxon>Bacillati</taxon>
        <taxon>Bacillota</taxon>
        <taxon>Bacilli</taxon>
        <taxon>Bacillales</taxon>
        <taxon>Staphylococcaceae</taxon>
        <taxon>Salinicoccus</taxon>
    </lineage>
</organism>
<dbReference type="InterPro" id="IPR007630">
    <property type="entry name" value="RNA_pol_sigma70_r4"/>
</dbReference>
<accession>A0ABP7ER66</accession>
<comment type="caution">
    <text evidence="2">The sequence shown here is derived from an EMBL/GenBank/DDBJ whole genome shotgun (WGS) entry which is preliminary data.</text>
</comment>
<dbReference type="InterPro" id="IPR013324">
    <property type="entry name" value="RNA_pol_sigma_r3/r4-like"/>
</dbReference>
<gene>
    <name evidence="2" type="ORF">GCM10022378_11870</name>
</gene>
<dbReference type="Gene3D" id="1.10.10.60">
    <property type="entry name" value="Homeodomain-like"/>
    <property type="match status" value="1"/>
</dbReference>
<dbReference type="SUPFAM" id="SSF88659">
    <property type="entry name" value="Sigma3 and sigma4 domains of RNA polymerase sigma factors"/>
    <property type="match status" value="1"/>
</dbReference>
<evidence type="ECO:0000313" key="2">
    <source>
        <dbReference type="EMBL" id="GAA3723364.1"/>
    </source>
</evidence>
<dbReference type="EMBL" id="BAABCK010000021">
    <property type="protein sequence ID" value="GAA3723364.1"/>
    <property type="molecule type" value="Genomic_DNA"/>
</dbReference>
<name>A0ABP7ER66_9STAP</name>
<evidence type="ECO:0000313" key="3">
    <source>
        <dbReference type="Proteomes" id="UP001500920"/>
    </source>
</evidence>
<reference evidence="3" key="1">
    <citation type="journal article" date="2019" name="Int. J. Syst. Evol. Microbiol.">
        <title>The Global Catalogue of Microorganisms (GCM) 10K type strain sequencing project: providing services to taxonomists for standard genome sequencing and annotation.</title>
        <authorList>
            <consortium name="The Broad Institute Genomics Platform"/>
            <consortium name="The Broad Institute Genome Sequencing Center for Infectious Disease"/>
            <person name="Wu L."/>
            <person name="Ma J."/>
        </authorList>
    </citation>
    <scope>NUCLEOTIDE SEQUENCE [LARGE SCALE GENOMIC DNA]</scope>
    <source>
        <strain evidence="3">JCM 16981</strain>
    </source>
</reference>
<evidence type="ECO:0000259" key="1">
    <source>
        <dbReference type="Pfam" id="PF04545"/>
    </source>
</evidence>
<protein>
    <recommendedName>
        <fullName evidence="1">RNA polymerase sigma-70 region 4 domain-containing protein</fullName>
    </recommendedName>
</protein>
<dbReference type="Proteomes" id="UP001500920">
    <property type="component" value="Unassembled WGS sequence"/>
</dbReference>
<keyword evidence="3" id="KW-1185">Reference proteome</keyword>